<gene>
    <name evidence="2" type="ORF">MCOR_20022</name>
</gene>
<accession>A0A6J8BKB6</accession>
<feature type="compositionally biased region" description="Basic and acidic residues" evidence="1">
    <location>
        <begin position="19"/>
        <end position="38"/>
    </location>
</feature>
<reference evidence="2 3" key="1">
    <citation type="submission" date="2020-06" db="EMBL/GenBank/DDBJ databases">
        <authorList>
            <person name="Li R."/>
            <person name="Bekaert M."/>
        </authorList>
    </citation>
    <scope>NUCLEOTIDE SEQUENCE [LARGE SCALE GENOMIC DNA]</scope>
    <source>
        <strain evidence="3">wild</strain>
    </source>
</reference>
<evidence type="ECO:0000313" key="2">
    <source>
        <dbReference type="EMBL" id="CAC5384365.1"/>
    </source>
</evidence>
<protein>
    <submittedName>
        <fullName evidence="2">THP3</fullName>
    </submittedName>
</protein>
<dbReference type="AlphaFoldDB" id="A0A6J8BKB6"/>
<feature type="region of interest" description="Disordered" evidence="1">
    <location>
        <begin position="19"/>
        <end position="53"/>
    </location>
</feature>
<dbReference type="EMBL" id="CACVKT020003553">
    <property type="protein sequence ID" value="CAC5384365.1"/>
    <property type="molecule type" value="Genomic_DNA"/>
</dbReference>
<feature type="compositionally biased region" description="Basic and acidic residues" evidence="1">
    <location>
        <begin position="267"/>
        <end position="288"/>
    </location>
</feature>
<dbReference type="InterPro" id="IPR045107">
    <property type="entry name" value="SAC3/GANP/THP3"/>
</dbReference>
<feature type="compositionally biased region" description="Basic and acidic residues" evidence="1">
    <location>
        <begin position="123"/>
        <end position="141"/>
    </location>
</feature>
<feature type="compositionally biased region" description="Basic and acidic residues" evidence="1">
    <location>
        <begin position="230"/>
        <end position="244"/>
    </location>
</feature>
<evidence type="ECO:0000313" key="3">
    <source>
        <dbReference type="Proteomes" id="UP000507470"/>
    </source>
</evidence>
<proteinExistence type="predicted"/>
<name>A0A6J8BKB6_MYTCO</name>
<feature type="region of interest" description="Disordered" evidence="1">
    <location>
        <begin position="267"/>
        <end position="302"/>
    </location>
</feature>
<dbReference type="Proteomes" id="UP000507470">
    <property type="component" value="Unassembled WGS sequence"/>
</dbReference>
<dbReference type="OrthoDB" id="6132148at2759"/>
<organism evidence="2 3">
    <name type="scientific">Mytilus coruscus</name>
    <name type="common">Sea mussel</name>
    <dbReference type="NCBI Taxonomy" id="42192"/>
    <lineage>
        <taxon>Eukaryota</taxon>
        <taxon>Metazoa</taxon>
        <taxon>Spiralia</taxon>
        <taxon>Lophotrochozoa</taxon>
        <taxon>Mollusca</taxon>
        <taxon>Bivalvia</taxon>
        <taxon>Autobranchia</taxon>
        <taxon>Pteriomorphia</taxon>
        <taxon>Mytilida</taxon>
        <taxon>Mytiloidea</taxon>
        <taxon>Mytilidae</taxon>
        <taxon>Mytilinae</taxon>
        <taxon>Mytilus</taxon>
    </lineage>
</organism>
<dbReference type="PANTHER" id="PTHR12436:SF4">
    <property type="entry name" value="LEUKOCYTE RECEPTOR CLUSTER MEMBER 8"/>
    <property type="match status" value="1"/>
</dbReference>
<feature type="compositionally biased region" description="Polar residues" evidence="1">
    <location>
        <begin position="149"/>
        <end position="160"/>
    </location>
</feature>
<feature type="compositionally biased region" description="Basic residues" evidence="1">
    <location>
        <begin position="289"/>
        <end position="302"/>
    </location>
</feature>
<sequence length="302" mass="34942">MTGLKQEEAWEGLVHIDRTLERQVPEETRPDDVFDSRSKQPVNSEKAAVAAQGEWPPSLRDYVQRAFSSVSDTDEKDKMETVLKELLTDVFSTGKAWSTDWSREPLPLGKKDSSSPPKYSDMFQRKGSWENKRGSPWENKRGRGRGVRKSSNFQAGSKSLYSKDRVPTYRSRSYSSDSSSSRSSYSKYSYPSSRSRSRSGSRSKSPRRRDDRRLNRRRRRDSSESSAISKRLESKSTPVKKIDSQEVVETEEVGVEEIHQEKVEEIQTKNHQLKLEEENNSKGKEKTKYFLKRKMIQKKKPD</sequence>
<feature type="compositionally biased region" description="Basic residues" evidence="1">
    <location>
        <begin position="195"/>
        <end position="207"/>
    </location>
</feature>
<keyword evidence="3" id="KW-1185">Reference proteome</keyword>
<dbReference type="GO" id="GO:0005634">
    <property type="term" value="C:nucleus"/>
    <property type="evidence" value="ECO:0007669"/>
    <property type="project" value="TreeGrafter"/>
</dbReference>
<feature type="compositionally biased region" description="Low complexity" evidence="1">
    <location>
        <begin position="170"/>
        <end position="194"/>
    </location>
</feature>
<evidence type="ECO:0000256" key="1">
    <source>
        <dbReference type="SAM" id="MobiDB-lite"/>
    </source>
</evidence>
<dbReference type="PANTHER" id="PTHR12436">
    <property type="entry name" value="80 KDA MCM3-ASSOCIATED PROTEIN"/>
    <property type="match status" value="1"/>
</dbReference>
<feature type="region of interest" description="Disordered" evidence="1">
    <location>
        <begin position="99"/>
        <end position="254"/>
    </location>
</feature>